<dbReference type="RefSeq" id="XP_009837921.1">
    <property type="nucleotide sequence ID" value="XM_009839619.1"/>
</dbReference>
<dbReference type="STRING" id="112090.W4FZ01"/>
<dbReference type="PROSITE" id="PS51471">
    <property type="entry name" value="FE2OG_OXY"/>
    <property type="match status" value="1"/>
</dbReference>
<reference evidence="3" key="1">
    <citation type="submission" date="2013-12" db="EMBL/GenBank/DDBJ databases">
        <title>The Genome Sequence of Aphanomyces astaci APO3.</title>
        <authorList>
            <consortium name="The Broad Institute Genomics Platform"/>
            <person name="Russ C."/>
            <person name="Tyler B."/>
            <person name="van West P."/>
            <person name="Dieguez-Uribeondo J."/>
            <person name="Young S.K."/>
            <person name="Zeng Q."/>
            <person name="Gargeya S."/>
            <person name="Fitzgerald M."/>
            <person name="Abouelleil A."/>
            <person name="Alvarado L."/>
            <person name="Chapman S.B."/>
            <person name="Gainer-Dewar J."/>
            <person name="Goldberg J."/>
            <person name="Griggs A."/>
            <person name="Gujja S."/>
            <person name="Hansen M."/>
            <person name="Howarth C."/>
            <person name="Imamovic A."/>
            <person name="Ireland A."/>
            <person name="Larimer J."/>
            <person name="McCowan C."/>
            <person name="Murphy C."/>
            <person name="Pearson M."/>
            <person name="Poon T.W."/>
            <person name="Priest M."/>
            <person name="Roberts A."/>
            <person name="Saif S."/>
            <person name="Shea T."/>
            <person name="Sykes S."/>
            <person name="Wortman J."/>
            <person name="Nusbaum C."/>
            <person name="Birren B."/>
        </authorList>
    </citation>
    <scope>NUCLEOTIDE SEQUENCE [LARGE SCALE GENOMIC DNA]</scope>
    <source>
        <strain evidence="3">APO3</strain>
    </source>
</reference>
<feature type="domain" description="Fe2OG dioxygenase" evidence="2">
    <location>
        <begin position="382"/>
        <end position="498"/>
    </location>
</feature>
<gene>
    <name evidence="3" type="ORF">H257_12431</name>
</gene>
<feature type="compositionally biased region" description="Low complexity" evidence="1">
    <location>
        <begin position="228"/>
        <end position="241"/>
    </location>
</feature>
<dbReference type="InterPro" id="IPR005123">
    <property type="entry name" value="Oxoglu/Fe-dep_dioxygenase_dom"/>
</dbReference>
<dbReference type="InterPro" id="IPR050231">
    <property type="entry name" value="Iron_ascorbate_oxido_reductase"/>
</dbReference>
<protein>
    <recommendedName>
        <fullName evidence="2">Fe2OG dioxygenase domain-containing protein</fullName>
    </recommendedName>
</protein>
<dbReference type="EMBL" id="KI913153">
    <property type="protein sequence ID" value="ETV72692.1"/>
    <property type="molecule type" value="Genomic_DNA"/>
</dbReference>
<dbReference type="InterPro" id="IPR044861">
    <property type="entry name" value="IPNS-like_FE2OG_OXY"/>
</dbReference>
<dbReference type="SUPFAM" id="SSF51197">
    <property type="entry name" value="Clavaminate synthase-like"/>
    <property type="match status" value="1"/>
</dbReference>
<dbReference type="Pfam" id="PF03171">
    <property type="entry name" value="2OG-FeII_Oxy"/>
    <property type="match status" value="1"/>
</dbReference>
<organism evidence="3">
    <name type="scientific">Aphanomyces astaci</name>
    <name type="common">Crayfish plague agent</name>
    <dbReference type="NCBI Taxonomy" id="112090"/>
    <lineage>
        <taxon>Eukaryota</taxon>
        <taxon>Sar</taxon>
        <taxon>Stramenopiles</taxon>
        <taxon>Oomycota</taxon>
        <taxon>Saprolegniomycetes</taxon>
        <taxon>Saprolegniales</taxon>
        <taxon>Verrucalvaceae</taxon>
        <taxon>Aphanomyces</taxon>
    </lineage>
</organism>
<dbReference type="Gene3D" id="2.60.120.330">
    <property type="entry name" value="B-lactam Antibiotic, Isopenicillin N Synthase, Chain"/>
    <property type="match status" value="1"/>
</dbReference>
<dbReference type="GeneID" id="20814427"/>
<feature type="region of interest" description="Disordered" evidence="1">
    <location>
        <begin position="221"/>
        <end position="251"/>
    </location>
</feature>
<evidence type="ECO:0000256" key="1">
    <source>
        <dbReference type="SAM" id="MobiDB-lite"/>
    </source>
</evidence>
<evidence type="ECO:0000259" key="2">
    <source>
        <dbReference type="PROSITE" id="PS51471"/>
    </source>
</evidence>
<accession>W4FZ01</accession>
<dbReference type="VEuPathDB" id="FungiDB:H257_12431"/>
<dbReference type="InterPro" id="IPR027443">
    <property type="entry name" value="IPNS-like_sf"/>
</dbReference>
<dbReference type="OrthoDB" id="420380at2759"/>
<proteinExistence type="predicted"/>
<dbReference type="AlphaFoldDB" id="W4FZ01"/>
<name>W4FZ01_APHAT</name>
<sequence>MTESRVPDDAEVPAPLTSEEKKAVVSLSSREHFRIRFFHGEKIVDSLLKLPLTMEPVPVAEGTQCLHLELWLKDQFGIASDHSVFAVVPVLEAYSPAMPLILLNTIVFRLLQELPSPDAPLPILDYALVVRPLSNLNTPIPPATDETSPFFAIDGTALGGTDPLARQHAQVQFVSKMKTFGFARIQVTREQAQIPLDAWEQVRTWLAAQLALPRADRWGERVDTTEPLDSATSSDATLASTPLDDDHEPSQPSLLSSLVCFWRSPTPPLNPTLPPLLASKGRYVGFSCDPNREYLQLRHPLRSAGTIWPRPYFHETNQAEFATNLLKLLNVLDTVGRDCMEAVCAVLNIDRSFVFNELLDDVSAPPTSAADVTATDPSCRYGASVLRVYNYRNKKADVHTADNRRMDLHMSCGSHADLGLVTVSPCATVPGLQMWNLDRMLWTDVESDASPLHFSVFAGETLGYLTNGLIQAPLHRVPATVVADEASRRMSMPYFLRARPEACLNPTRSADVAPLTVRDLMEERIFKSRPWRRESCATPDY</sequence>
<evidence type="ECO:0000313" key="3">
    <source>
        <dbReference type="EMBL" id="ETV72692.1"/>
    </source>
</evidence>
<dbReference type="PANTHER" id="PTHR47990">
    <property type="entry name" value="2-OXOGLUTARATE (2OG) AND FE(II)-DEPENDENT OXYGENASE SUPERFAMILY PROTEIN-RELATED"/>
    <property type="match status" value="1"/>
</dbReference>